<evidence type="ECO:0000313" key="3">
    <source>
        <dbReference type="EMBL" id="CAI6373216.1"/>
    </source>
</evidence>
<feature type="region of interest" description="Disordered" evidence="1">
    <location>
        <begin position="602"/>
        <end position="622"/>
    </location>
</feature>
<sequence>MPVETTSETTEQQVSTVKEDSPKQSEPDSPDIELPDDGPTPSTSKNVLTNGLKRPLPDGVDDDSEENPIELLLQKVSEPIEKDDKSNVSNKPLRGILKNGNNSSFNNINHNGNNGIDDKGCKKDYPGKNTLSKDISKERKRKNASDILNKVEKNFNDSCEFVGNSKDTVKNGKNILTKNDILNSNGISCSNKSSSSDNLAITENSDHKNVSVVNDIQVIENISTAVNDSTVRESNSNLSNTKICTVENTVNSKKNDAEPLLEFKNKIHLTKNTDKTTSLEIENSCNSNTNNSKKVDVGSNSIDQEFHVIDSDDNSDILSSDLSDSSIDIHNIILGAKKVSKAIFPELLKLFSGKEMTYEQFDSVCTQKIDEMMTDCKDWGKNRSELEVLKKKEKNWRLKYNLLVKQFNEMKTIVSVHQKESKSNEYARPHIVTRTVGLQAVSCPKKDGIVKLPKQPISLSKSDPVSITLEDDDDVVILDFETEPGSSSTSKITNVSTKKQMPPLVSTSKTLVESPKNVTASPKNVTASPKTVTAAKSLSPINIGTTPTTIDLTGNDDVIEESNIINLEDSISPIKIPHRIAAPLIPLVNGHSGNTITYLEVSKNPSSSSSSFTTGTASHSPQRTIVLNKDTINTSPKSKNLKPILIEVSRVDPVLVQPCTVTYTAHRVPVSGTLQSMSTASYTPRTITMSQLSASLKTLTPSYTCQIPSSRIYGSMPGIALPQASPGTSHTTCRVPISLGAIHHTGSQSTRKPPPPAIPLLGHPSPVPGLPNQKSLPSWKRLPPAPNLTISKSEVQNTPQALVLSWTMNINKTIAEIRSYQIYAYQEIPDQPPNIKLWKKIGEVKALEPPMACSITHFSNGQKYHFLVRAVDVHTRVGPFSKPQSMYLKLI</sequence>
<dbReference type="InterPro" id="IPR056565">
    <property type="entry name" value="Fn3_ATF7IP"/>
</dbReference>
<feature type="compositionally biased region" description="Basic and acidic residues" evidence="1">
    <location>
        <begin position="17"/>
        <end position="26"/>
    </location>
</feature>
<dbReference type="AlphaFoldDB" id="A0AAV0XYP5"/>
<feature type="compositionally biased region" description="Basic and acidic residues" evidence="1">
    <location>
        <begin position="116"/>
        <end position="126"/>
    </location>
</feature>
<evidence type="ECO:0000313" key="4">
    <source>
        <dbReference type="Proteomes" id="UP001160148"/>
    </source>
</evidence>
<dbReference type="InterPro" id="IPR036116">
    <property type="entry name" value="FN3_sf"/>
</dbReference>
<proteinExistence type="predicted"/>
<feature type="compositionally biased region" description="Low complexity" evidence="1">
    <location>
        <begin position="1"/>
        <end position="16"/>
    </location>
</feature>
<dbReference type="Gene3D" id="2.60.40.10">
    <property type="entry name" value="Immunoglobulins"/>
    <property type="match status" value="1"/>
</dbReference>
<comment type="caution">
    <text evidence="3">The sequence shown here is derived from an EMBL/GenBank/DDBJ whole genome shotgun (WGS) entry which is preliminary data.</text>
</comment>
<feature type="compositionally biased region" description="Polar residues" evidence="1">
    <location>
        <begin position="40"/>
        <end position="49"/>
    </location>
</feature>
<dbReference type="PANTHER" id="PTHR23210:SF26">
    <property type="entry name" value="ACTIVATING TRANSCRIPTION FACTOR 7-INTERACTING PROTEIN 1"/>
    <property type="match status" value="1"/>
</dbReference>
<feature type="compositionally biased region" description="Acidic residues" evidence="1">
    <location>
        <begin position="59"/>
        <end position="68"/>
    </location>
</feature>
<evidence type="ECO:0000256" key="1">
    <source>
        <dbReference type="SAM" id="MobiDB-lite"/>
    </source>
</evidence>
<dbReference type="EMBL" id="CARXXK010001085">
    <property type="protein sequence ID" value="CAI6373216.1"/>
    <property type="molecule type" value="Genomic_DNA"/>
</dbReference>
<accession>A0AAV0XYP5</accession>
<dbReference type="InterPro" id="IPR026085">
    <property type="entry name" value="ATF7-int"/>
</dbReference>
<dbReference type="GO" id="GO:0006355">
    <property type="term" value="P:regulation of DNA-templated transcription"/>
    <property type="evidence" value="ECO:0007669"/>
    <property type="project" value="TreeGrafter"/>
</dbReference>
<reference evidence="3 4" key="1">
    <citation type="submission" date="2023-01" db="EMBL/GenBank/DDBJ databases">
        <authorList>
            <person name="Whitehead M."/>
        </authorList>
    </citation>
    <scope>NUCLEOTIDE SEQUENCE [LARGE SCALE GENOMIC DNA]</scope>
</reference>
<protein>
    <recommendedName>
        <fullName evidence="2">Activating transcription factor 7-interacting protein Fn3 domain-containing protein</fullName>
    </recommendedName>
</protein>
<feature type="compositionally biased region" description="Low complexity" evidence="1">
    <location>
        <begin position="99"/>
        <end position="115"/>
    </location>
</feature>
<evidence type="ECO:0000259" key="2">
    <source>
        <dbReference type="Pfam" id="PF16794"/>
    </source>
</evidence>
<dbReference type="GO" id="GO:0005634">
    <property type="term" value="C:nucleus"/>
    <property type="evidence" value="ECO:0007669"/>
    <property type="project" value="TreeGrafter"/>
</dbReference>
<feature type="region of interest" description="Disordered" evidence="1">
    <location>
        <begin position="1"/>
        <end position="142"/>
    </location>
</feature>
<dbReference type="GO" id="GO:0003712">
    <property type="term" value="F:transcription coregulator activity"/>
    <property type="evidence" value="ECO:0007669"/>
    <property type="project" value="TreeGrafter"/>
</dbReference>
<dbReference type="Proteomes" id="UP001160148">
    <property type="component" value="Unassembled WGS sequence"/>
</dbReference>
<dbReference type="Pfam" id="PF16794">
    <property type="entry name" value="fn3_4"/>
    <property type="match status" value="1"/>
</dbReference>
<feature type="domain" description="Activating transcription factor 7-interacting protein Fn3" evidence="2">
    <location>
        <begin position="782"/>
        <end position="885"/>
    </location>
</feature>
<feature type="compositionally biased region" description="Low complexity" evidence="1">
    <location>
        <begin position="602"/>
        <end position="620"/>
    </location>
</feature>
<dbReference type="PANTHER" id="PTHR23210">
    <property type="entry name" value="ACTIVATING TRANSCRIPTION FACTOR 7 INTERACTING PROTEIN"/>
    <property type="match status" value="1"/>
</dbReference>
<gene>
    <name evidence="3" type="ORF">MEUPH1_LOCUS26997</name>
</gene>
<dbReference type="GO" id="GO:0005667">
    <property type="term" value="C:transcription regulator complex"/>
    <property type="evidence" value="ECO:0007669"/>
    <property type="project" value="TreeGrafter"/>
</dbReference>
<keyword evidence="4" id="KW-1185">Reference proteome</keyword>
<organism evidence="3 4">
    <name type="scientific">Macrosiphum euphorbiae</name>
    <name type="common">potato aphid</name>
    <dbReference type="NCBI Taxonomy" id="13131"/>
    <lineage>
        <taxon>Eukaryota</taxon>
        <taxon>Metazoa</taxon>
        <taxon>Ecdysozoa</taxon>
        <taxon>Arthropoda</taxon>
        <taxon>Hexapoda</taxon>
        <taxon>Insecta</taxon>
        <taxon>Pterygota</taxon>
        <taxon>Neoptera</taxon>
        <taxon>Paraneoptera</taxon>
        <taxon>Hemiptera</taxon>
        <taxon>Sternorrhyncha</taxon>
        <taxon>Aphidomorpha</taxon>
        <taxon>Aphidoidea</taxon>
        <taxon>Aphididae</taxon>
        <taxon>Macrosiphini</taxon>
        <taxon>Macrosiphum</taxon>
    </lineage>
</organism>
<dbReference type="SUPFAM" id="SSF49265">
    <property type="entry name" value="Fibronectin type III"/>
    <property type="match status" value="1"/>
</dbReference>
<name>A0AAV0XYP5_9HEMI</name>
<dbReference type="InterPro" id="IPR013783">
    <property type="entry name" value="Ig-like_fold"/>
</dbReference>